<protein>
    <submittedName>
        <fullName evidence="5">4Fe-4S ferredoxin iron-sulfur binding domain protein</fullName>
    </submittedName>
</protein>
<accession>E1JV49</accession>
<dbReference type="GO" id="GO:0051536">
    <property type="term" value="F:iron-sulfur cluster binding"/>
    <property type="evidence" value="ECO:0007669"/>
    <property type="project" value="UniProtKB-KW"/>
</dbReference>
<organism evidence="5 6">
    <name type="scientific">Solidesulfovibrio fructosivorans JJ]</name>
    <dbReference type="NCBI Taxonomy" id="596151"/>
    <lineage>
        <taxon>Bacteria</taxon>
        <taxon>Pseudomonadati</taxon>
        <taxon>Thermodesulfobacteriota</taxon>
        <taxon>Desulfovibrionia</taxon>
        <taxon>Desulfovibrionales</taxon>
        <taxon>Desulfovibrionaceae</taxon>
        <taxon>Solidesulfovibrio</taxon>
    </lineage>
</organism>
<dbReference type="PANTHER" id="PTHR42827:SF1">
    <property type="entry name" value="IRON-SULFUR CLUSTER-BINDING PROTEIN"/>
    <property type="match status" value="1"/>
</dbReference>
<evidence type="ECO:0000256" key="2">
    <source>
        <dbReference type="ARBA" id="ARBA00023004"/>
    </source>
</evidence>
<keyword evidence="1" id="KW-0479">Metal-binding</keyword>
<dbReference type="PROSITE" id="PS00198">
    <property type="entry name" value="4FE4S_FER_1"/>
    <property type="match status" value="1"/>
</dbReference>
<dbReference type="Gene3D" id="3.30.70.20">
    <property type="match status" value="1"/>
</dbReference>
<dbReference type="PROSITE" id="PS51379">
    <property type="entry name" value="4FE4S_FER_2"/>
    <property type="match status" value="1"/>
</dbReference>
<evidence type="ECO:0000313" key="5">
    <source>
        <dbReference type="EMBL" id="EFL51643.1"/>
    </source>
</evidence>
<dbReference type="OrthoDB" id="9815745at2"/>
<dbReference type="STRING" id="596151.DesfrDRAFT_1498"/>
<comment type="caution">
    <text evidence="5">The sequence shown here is derived from an EMBL/GenBank/DDBJ whole genome shotgun (WGS) entry which is preliminary data.</text>
</comment>
<keyword evidence="3" id="KW-0411">Iron-sulfur</keyword>
<evidence type="ECO:0000259" key="4">
    <source>
        <dbReference type="PROSITE" id="PS51379"/>
    </source>
</evidence>
<sequence length="235" mass="25204">MNTEKFKTFALEAGADLVGIADLDQLAGIETEPANLFEGFTRAVSLAVRLADAVLDPIVDRPTPLYNRHYQVANAALDALALRMSQRIADAGGRALPLPASQILDAARMTSYLSHKAVAIAAGMGWQGKSLLLVSPRYGPRVRLVTVLTDLPLSPDAPLKNHCGSCDACTKACPVGAIRNVNTDRHYASREEAIDFGRCLARLTQNETLPHIGGLLCGVCVTVCPWGKKKKKKTS</sequence>
<evidence type="ECO:0000256" key="3">
    <source>
        <dbReference type="ARBA" id="ARBA00023014"/>
    </source>
</evidence>
<proteinExistence type="predicted"/>
<dbReference type="EMBL" id="AECZ01000008">
    <property type="protein sequence ID" value="EFL51643.1"/>
    <property type="molecule type" value="Genomic_DNA"/>
</dbReference>
<name>E1JV49_SOLFR</name>
<dbReference type="InterPro" id="IPR017896">
    <property type="entry name" value="4Fe4S_Fe-S-bd"/>
</dbReference>
<keyword evidence="2" id="KW-0408">Iron</keyword>
<dbReference type="Pfam" id="PF13484">
    <property type="entry name" value="Fer4_16"/>
    <property type="match status" value="1"/>
</dbReference>
<dbReference type="PANTHER" id="PTHR42827">
    <property type="entry name" value="IRON-SULFUR CLUSTER-BINDING PROTEIN-RELATED"/>
    <property type="match status" value="1"/>
</dbReference>
<dbReference type="eggNOG" id="COG1600">
    <property type="taxonomic scope" value="Bacteria"/>
</dbReference>
<reference evidence="5 6" key="1">
    <citation type="submission" date="2010-08" db="EMBL/GenBank/DDBJ databases">
        <title>The draft genome of Desulfovibrio fructosovorans JJ.</title>
        <authorList>
            <consortium name="US DOE Joint Genome Institute (JGI-PGF)"/>
            <person name="Lucas S."/>
            <person name="Copeland A."/>
            <person name="Lapidus A."/>
            <person name="Cheng J.-F."/>
            <person name="Bruce D."/>
            <person name="Goodwin L."/>
            <person name="Pitluck S."/>
            <person name="Land M.L."/>
            <person name="Hauser L."/>
            <person name="Chang Y.-J."/>
            <person name="Jeffries C."/>
            <person name="Wall J.D."/>
            <person name="Stahl D.A."/>
            <person name="Arkin A.P."/>
            <person name="Dehal P."/>
            <person name="Stolyar S.M."/>
            <person name="Hazen T.C."/>
            <person name="Woyke T.J."/>
        </authorList>
    </citation>
    <scope>NUCLEOTIDE SEQUENCE [LARGE SCALE GENOMIC DNA]</scope>
    <source>
        <strain evidence="5 6">JJ</strain>
    </source>
</reference>
<gene>
    <name evidence="5" type="ORF">DesfrDRAFT_1498</name>
</gene>
<feature type="domain" description="4Fe-4S ferredoxin-type" evidence="4">
    <location>
        <begin position="151"/>
        <end position="183"/>
    </location>
</feature>
<dbReference type="Proteomes" id="UP000006250">
    <property type="component" value="Unassembled WGS sequence"/>
</dbReference>
<dbReference type="AlphaFoldDB" id="E1JV49"/>
<dbReference type="SUPFAM" id="SSF54862">
    <property type="entry name" value="4Fe-4S ferredoxins"/>
    <property type="match status" value="1"/>
</dbReference>
<evidence type="ECO:0000256" key="1">
    <source>
        <dbReference type="ARBA" id="ARBA00022723"/>
    </source>
</evidence>
<dbReference type="RefSeq" id="WP_005992602.1">
    <property type="nucleotide sequence ID" value="NZ_AECZ01000008.1"/>
</dbReference>
<dbReference type="GO" id="GO:0046872">
    <property type="term" value="F:metal ion binding"/>
    <property type="evidence" value="ECO:0007669"/>
    <property type="project" value="UniProtKB-KW"/>
</dbReference>
<dbReference type="InterPro" id="IPR017900">
    <property type="entry name" value="4Fe4S_Fe_S_CS"/>
</dbReference>
<keyword evidence="6" id="KW-1185">Reference proteome</keyword>
<evidence type="ECO:0000313" key="6">
    <source>
        <dbReference type="Proteomes" id="UP000006250"/>
    </source>
</evidence>